<reference evidence="2 3" key="1">
    <citation type="journal article" date="2023" name="Microbiol. Spectr.">
        <title>Symbiosis of Carpenter Bees with Uncharacterized Lactic Acid Bacteria Showing NAD Auxotrophy.</title>
        <authorList>
            <person name="Kawasaki S."/>
            <person name="Ozawa K."/>
            <person name="Mori T."/>
            <person name="Yamamoto A."/>
            <person name="Ito M."/>
            <person name="Ohkuma M."/>
            <person name="Sakamoto M."/>
            <person name="Matsutani M."/>
        </authorList>
    </citation>
    <scope>NUCLEOTIDE SEQUENCE [LARGE SCALE GENOMIC DNA]</scope>
    <source>
        <strain evidence="2 3">KimH</strain>
    </source>
</reference>
<proteinExistence type="predicted"/>
<evidence type="ECO:0000313" key="3">
    <source>
        <dbReference type="Proteomes" id="UP001321748"/>
    </source>
</evidence>
<dbReference type="InterPro" id="IPR005025">
    <property type="entry name" value="FMN_Rdtase-like_dom"/>
</dbReference>
<evidence type="ECO:0000259" key="1">
    <source>
        <dbReference type="Pfam" id="PF03358"/>
    </source>
</evidence>
<dbReference type="PANTHER" id="PTHR30543:SF21">
    <property type="entry name" value="NAD(P)H-DEPENDENT FMN REDUCTASE LOT6"/>
    <property type="match status" value="1"/>
</dbReference>
<evidence type="ECO:0000313" key="2">
    <source>
        <dbReference type="EMBL" id="BDR55240.1"/>
    </source>
</evidence>
<gene>
    <name evidence="2" type="ORF">KIMH_13510</name>
</gene>
<organism evidence="2 3">
    <name type="scientific">Bombiscardovia apis</name>
    <dbReference type="NCBI Taxonomy" id="2932182"/>
    <lineage>
        <taxon>Bacteria</taxon>
        <taxon>Bacillati</taxon>
        <taxon>Actinomycetota</taxon>
        <taxon>Actinomycetes</taxon>
        <taxon>Bifidobacteriales</taxon>
        <taxon>Bifidobacteriaceae</taxon>
        <taxon>Bombiscardovia</taxon>
    </lineage>
</organism>
<feature type="domain" description="NADPH-dependent FMN reductase-like" evidence="1">
    <location>
        <begin position="3"/>
        <end position="147"/>
    </location>
</feature>
<dbReference type="SUPFAM" id="SSF52218">
    <property type="entry name" value="Flavoproteins"/>
    <property type="match status" value="1"/>
</dbReference>
<dbReference type="InterPro" id="IPR050712">
    <property type="entry name" value="NAD(P)H-dep_reductase"/>
</dbReference>
<name>A0ABN6SKN0_9BIFI</name>
<dbReference type="EMBL" id="AP026800">
    <property type="protein sequence ID" value="BDR55240.1"/>
    <property type="molecule type" value="Genomic_DNA"/>
</dbReference>
<dbReference type="RefSeq" id="WP_317642740.1">
    <property type="nucleotide sequence ID" value="NZ_AP026800.1"/>
</dbReference>
<dbReference type="Pfam" id="PF03358">
    <property type="entry name" value="FMN_red"/>
    <property type="match status" value="1"/>
</dbReference>
<accession>A0ABN6SKN0</accession>
<protein>
    <submittedName>
        <fullName evidence="2">FMN reductase</fullName>
    </submittedName>
</protein>
<dbReference type="Proteomes" id="UP001321748">
    <property type="component" value="Chromosome"/>
</dbReference>
<keyword evidence="3" id="KW-1185">Reference proteome</keyword>
<dbReference type="Gene3D" id="3.40.50.360">
    <property type="match status" value="1"/>
</dbReference>
<dbReference type="InterPro" id="IPR029039">
    <property type="entry name" value="Flavoprotein-like_sf"/>
</dbReference>
<sequence length="178" mass="19153">MTTIAVFVGSLRADSINRKLAESIESLAPEGVNFEYADMNLPLYNQDLDGDFPAKASELKQLVERADGVLFVTPEYNRSFSGVIKNAIDWASRPWGQSSFAGKPAAIVGASIGALGATQAQAALRNIALFLDMKVMGQPEVYFNGATGFDEQGNLAEGSVEFIRGFAQAFAKHVEANR</sequence>
<dbReference type="PANTHER" id="PTHR30543">
    <property type="entry name" value="CHROMATE REDUCTASE"/>
    <property type="match status" value="1"/>
</dbReference>